<comment type="similarity">
    <text evidence="6 7 8">Belongs to the class I-like SAM-binding methyltransferase superfamily. rRNA adenine N(6)-methyltransferase family.</text>
</comment>
<keyword evidence="3 7" id="KW-0808">Transferase</keyword>
<dbReference type="CDD" id="cd02440">
    <property type="entry name" value="AdoMet_MTases"/>
    <property type="match status" value="1"/>
</dbReference>
<protein>
    <recommendedName>
        <fullName evidence="8">rRNA adenine N(6)-methyltransferase</fullName>
        <ecNumber evidence="8">2.1.1.-</ecNumber>
    </recommendedName>
</protein>
<dbReference type="NCBIfam" id="TIGR00755">
    <property type="entry name" value="ksgA"/>
    <property type="match status" value="1"/>
</dbReference>
<dbReference type="SMART" id="SM00650">
    <property type="entry name" value="rADc"/>
    <property type="match status" value="1"/>
</dbReference>
<accession>A0A2G2V5V6</accession>
<keyword evidence="12" id="KW-1185">Reference proteome</keyword>
<evidence type="ECO:0000256" key="6">
    <source>
        <dbReference type="ARBA" id="ARBA00061109"/>
    </source>
</evidence>
<comment type="caution">
    <text evidence="11">The sequence shown here is derived from an EMBL/GenBank/DDBJ whole genome shotgun (WGS) entry which is preliminary data.</text>
</comment>
<evidence type="ECO:0000256" key="5">
    <source>
        <dbReference type="ARBA" id="ARBA00022884"/>
    </source>
</evidence>
<reference evidence="11 12" key="1">
    <citation type="journal article" date="2017" name="Genome Biol.">
        <title>New reference genome sequences of hot pepper reveal the massive evolution of plant disease-resistance genes by retroduplication.</title>
        <authorList>
            <person name="Kim S."/>
            <person name="Park J."/>
            <person name="Yeom S.I."/>
            <person name="Kim Y.M."/>
            <person name="Seo E."/>
            <person name="Kim K.T."/>
            <person name="Kim M.S."/>
            <person name="Lee J.M."/>
            <person name="Cheong K."/>
            <person name="Shin H.S."/>
            <person name="Kim S.B."/>
            <person name="Han K."/>
            <person name="Lee J."/>
            <person name="Park M."/>
            <person name="Lee H.A."/>
            <person name="Lee H.Y."/>
            <person name="Lee Y."/>
            <person name="Oh S."/>
            <person name="Lee J.H."/>
            <person name="Choi E."/>
            <person name="Choi E."/>
            <person name="Lee S.E."/>
            <person name="Jeon J."/>
            <person name="Kim H."/>
            <person name="Choi G."/>
            <person name="Song H."/>
            <person name="Lee J."/>
            <person name="Lee S.C."/>
            <person name="Kwon J.K."/>
            <person name="Lee H.Y."/>
            <person name="Koo N."/>
            <person name="Hong Y."/>
            <person name="Kim R.W."/>
            <person name="Kang W.H."/>
            <person name="Huh J.H."/>
            <person name="Kang B.C."/>
            <person name="Yang T.J."/>
            <person name="Lee Y.H."/>
            <person name="Bennetzen J.L."/>
            <person name="Choi D."/>
        </authorList>
    </citation>
    <scope>NUCLEOTIDE SEQUENCE [LARGE SCALE GENOMIC DNA]</scope>
    <source>
        <strain evidence="12">cv. PBC81</strain>
    </source>
</reference>
<dbReference type="EMBL" id="MLFT02000238">
    <property type="protein sequence ID" value="PHT28298.1"/>
    <property type="molecule type" value="Genomic_DNA"/>
</dbReference>
<dbReference type="FunFam" id="3.40.50.150:FF:000007">
    <property type="entry name" value="rRNA adenine N(6)-methyltransferase"/>
    <property type="match status" value="1"/>
</dbReference>
<evidence type="ECO:0000313" key="12">
    <source>
        <dbReference type="Proteomes" id="UP000224567"/>
    </source>
</evidence>
<dbReference type="PANTHER" id="PTHR11727:SF7">
    <property type="entry name" value="DIMETHYLADENOSINE TRANSFERASE-RELATED"/>
    <property type="match status" value="1"/>
</dbReference>
<gene>
    <name evidence="11" type="ORF">CQW23_32113</name>
</gene>
<evidence type="ECO:0000256" key="4">
    <source>
        <dbReference type="ARBA" id="ARBA00022691"/>
    </source>
</evidence>
<feature type="binding site" evidence="7">
    <location>
        <position position="41"/>
    </location>
    <ligand>
        <name>S-adenosyl-L-methionine</name>
        <dbReference type="ChEBI" id="CHEBI:59789"/>
    </ligand>
</feature>
<evidence type="ECO:0000256" key="3">
    <source>
        <dbReference type="ARBA" id="ARBA00022679"/>
    </source>
</evidence>
<feature type="region of interest" description="Disordered" evidence="9">
    <location>
        <begin position="1"/>
        <end position="23"/>
    </location>
</feature>
<sequence>MAGGKMKKDKPQRGSSAAGAASNPHFQGGISFHKSKGQHILKNPLLVDSIVQKAGIKSTDVILEIGPGTGNLTKKLLEAGKSVIAVELDPRMVLELQRRFQGTPLSNRLKVIQGDVLKCDLPYFDICVANIPYQISSPLTFKLLAHRPLFRAAVIMFQREFAMRLVAQPGDSLYCRLSVNTQLLARVSHLLKVGKNNFRPPPKVDSSVVRIEPRGPLAPVNFKEWDGLVRICFNRKNKTIGSIFRQKSVLSILEKNYRTLQALQLTEKAPSDDMEMALDVSTLGDLSMDDDGNDDDDMEMDDGDAKRADFKEKVLAVLKEGKFEEKRSSKLAQADFMHLLSLFNKAGIHFS</sequence>
<feature type="binding site" evidence="7">
    <location>
        <position position="130"/>
    </location>
    <ligand>
        <name>S-adenosyl-L-methionine</name>
        <dbReference type="ChEBI" id="CHEBI:59789"/>
    </ligand>
</feature>
<evidence type="ECO:0000259" key="10">
    <source>
        <dbReference type="SMART" id="SM00650"/>
    </source>
</evidence>
<evidence type="ECO:0000256" key="7">
    <source>
        <dbReference type="PROSITE-ProRule" id="PRU01026"/>
    </source>
</evidence>
<feature type="binding site" evidence="7">
    <location>
        <position position="66"/>
    </location>
    <ligand>
        <name>S-adenosyl-L-methionine</name>
        <dbReference type="ChEBI" id="CHEBI:59789"/>
    </ligand>
</feature>
<dbReference type="PROSITE" id="PS51689">
    <property type="entry name" value="SAM_RNA_A_N6_MT"/>
    <property type="match status" value="1"/>
</dbReference>
<evidence type="ECO:0000256" key="8">
    <source>
        <dbReference type="RuleBase" id="RU362106"/>
    </source>
</evidence>
<dbReference type="SUPFAM" id="SSF53335">
    <property type="entry name" value="S-adenosyl-L-methionine-dependent methyltransferases"/>
    <property type="match status" value="1"/>
</dbReference>
<dbReference type="STRING" id="33114.A0A2G2V5V6"/>
<feature type="domain" description="Ribosomal RNA adenine methylase transferase N-terminal" evidence="10">
    <location>
        <begin position="46"/>
        <end position="215"/>
    </location>
</feature>
<dbReference type="GO" id="GO:0005730">
    <property type="term" value="C:nucleolus"/>
    <property type="evidence" value="ECO:0007669"/>
    <property type="project" value="TreeGrafter"/>
</dbReference>
<feature type="binding site" evidence="7">
    <location>
        <position position="39"/>
    </location>
    <ligand>
        <name>S-adenosyl-L-methionine</name>
        <dbReference type="ChEBI" id="CHEBI:59789"/>
    </ligand>
</feature>
<evidence type="ECO:0000313" key="11">
    <source>
        <dbReference type="EMBL" id="PHT28298.1"/>
    </source>
</evidence>
<feature type="binding site" evidence="7">
    <location>
        <position position="115"/>
    </location>
    <ligand>
        <name>S-adenosyl-L-methionine</name>
        <dbReference type="ChEBI" id="CHEBI:59789"/>
    </ligand>
</feature>
<proteinExistence type="inferred from homology"/>
<name>A0A2G2V5V6_CAPBA</name>
<dbReference type="GO" id="GO:0003723">
    <property type="term" value="F:RNA binding"/>
    <property type="evidence" value="ECO:0007669"/>
    <property type="project" value="UniProtKB-UniRule"/>
</dbReference>
<keyword evidence="2 7" id="KW-0489">Methyltransferase</keyword>
<dbReference type="Gene3D" id="1.10.8.480">
    <property type="match status" value="1"/>
</dbReference>
<organism evidence="11 12">
    <name type="scientific">Capsicum baccatum</name>
    <name type="common">Peruvian pepper</name>
    <dbReference type="NCBI Taxonomy" id="33114"/>
    <lineage>
        <taxon>Eukaryota</taxon>
        <taxon>Viridiplantae</taxon>
        <taxon>Streptophyta</taxon>
        <taxon>Embryophyta</taxon>
        <taxon>Tracheophyta</taxon>
        <taxon>Spermatophyta</taxon>
        <taxon>Magnoliopsida</taxon>
        <taxon>eudicotyledons</taxon>
        <taxon>Gunneridae</taxon>
        <taxon>Pentapetalae</taxon>
        <taxon>asterids</taxon>
        <taxon>lamiids</taxon>
        <taxon>Solanales</taxon>
        <taxon>Solanaceae</taxon>
        <taxon>Solanoideae</taxon>
        <taxon>Capsiceae</taxon>
        <taxon>Capsicum</taxon>
    </lineage>
</organism>
<feature type="binding site" evidence="7">
    <location>
        <position position="87"/>
    </location>
    <ligand>
        <name>S-adenosyl-L-methionine</name>
        <dbReference type="ChEBI" id="CHEBI:59789"/>
    </ligand>
</feature>
<dbReference type="InterPro" id="IPR011530">
    <property type="entry name" value="rRNA_adenine_dimethylase"/>
</dbReference>
<evidence type="ECO:0000256" key="9">
    <source>
        <dbReference type="SAM" id="MobiDB-lite"/>
    </source>
</evidence>
<dbReference type="PROSITE" id="PS01131">
    <property type="entry name" value="RRNA_A_DIMETH"/>
    <property type="match status" value="1"/>
</dbReference>
<keyword evidence="1 8" id="KW-0698">rRNA processing</keyword>
<dbReference type="Pfam" id="PF00398">
    <property type="entry name" value="RrnaAD"/>
    <property type="match status" value="1"/>
</dbReference>
<feature type="compositionally biased region" description="Basic residues" evidence="9">
    <location>
        <begin position="1"/>
        <end position="10"/>
    </location>
</feature>
<dbReference type="InterPro" id="IPR029063">
    <property type="entry name" value="SAM-dependent_MTases_sf"/>
</dbReference>
<dbReference type="OrthoDB" id="74991at2759"/>
<feature type="compositionally biased region" description="Acidic residues" evidence="9">
    <location>
        <begin position="287"/>
        <end position="302"/>
    </location>
</feature>
<dbReference type="InterPro" id="IPR020598">
    <property type="entry name" value="rRNA_Ade_methylase_Trfase_N"/>
</dbReference>
<dbReference type="InterPro" id="IPR020596">
    <property type="entry name" value="rRNA_Ade_Mease_Trfase_CS"/>
</dbReference>
<dbReference type="AlphaFoldDB" id="A0A2G2V5V6"/>
<dbReference type="PANTHER" id="PTHR11727">
    <property type="entry name" value="DIMETHYLADENOSINE TRANSFERASE"/>
    <property type="match status" value="1"/>
</dbReference>
<keyword evidence="5 7" id="KW-0694">RNA-binding</keyword>
<evidence type="ECO:0000256" key="1">
    <source>
        <dbReference type="ARBA" id="ARBA00022552"/>
    </source>
</evidence>
<dbReference type="InterPro" id="IPR001737">
    <property type="entry name" value="KsgA/Erm"/>
</dbReference>
<dbReference type="EC" id="2.1.1.-" evidence="8"/>
<dbReference type="Proteomes" id="UP000224567">
    <property type="component" value="Unassembled WGS sequence"/>
</dbReference>
<dbReference type="GO" id="GO:0000179">
    <property type="term" value="F:rRNA (adenine-N6,N6-)-dimethyltransferase activity"/>
    <property type="evidence" value="ECO:0007669"/>
    <property type="project" value="UniProtKB-UniRule"/>
</dbReference>
<evidence type="ECO:0000256" key="2">
    <source>
        <dbReference type="ARBA" id="ARBA00022603"/>
    </source>
</evidence>
<dbReference type="Gene3D" id="3.40.50.150">
    <property type="entry name" value="Vaccinia Virus protein VP39"/>
    <property type="match status" value="1"/>
</dbReference>
<keyword evidence="4 7" id="KW-0949">S-adenosyl-L-methionine</keyword>
<feature type="region of interest" description="Disordered" evidence="9">
    <location>
        <begin position="284"/>
        <end position="303"/>
    </location>
</feature>
<dbReference type="HAMAP" id="MF_00607">
    <property type="entry name" value="16SrRNA_methyltr_A"/>
    <property type="match status" value="1"/>
</dbReference>
<reference evidence="12" key="2">
    <citation type="journal article" date="2017" name="J. Anim. Genet.">
        <title>Multiple reference genome sequences of hot pepper reveal the massive evolution of plant disease resistance genes by retroduplication.</title>
        <authorList>
            <person name="Kim S."/>
            <person name="Park J."/>
            <person name="Yeom S.-I."/>
            <person name="Kim Y.-M."/>
            <person name="Seo E."/>
            <person name="Kim K.-T."/>
            <person name="Kim M.-S."/>
            <person name="Lee J.M."/>
            <person name="Cheong K."/>
            <person name="Shin H.-S."/>
            <person name="Kim S.-B."/>
            <person name="Han K."/>
            <person name="Lee J."/>
            <person name="Park M."/>
            <person name="Lee H.-A."/>
            <person name="Lee H.-Y."/>
            <person name="Lee Y."/>
            <person name="Oh S."/>
            <person name="Lee J.H."/>
            <person name="Choi E."/>
            <person name="Choi E."/>
            <person name="Lee S.E."/>
            <person name="Jeon J."/>
            <person name="Kim H."/>
            <person name="Choi G."/>
            <person name="Song H."/>
            <person name="Lee J."/>
            <person name="Lee S.-C."/>
            <person name="Kwon J.-K."/>
            <person name="Lee H.-Y."/>
            <person name="Koo N."/>
            <person name="Hong Y."/>
            <person name="Kim R.W."/>
            <person name="Kang W.-H."/>
            <person name="Huh J.H."/>
            <person name="Kang B.-C."/>
            <person name="Yang T.-J."/>
            <person name="Lee Y.-H."/>
            <person name="Bennetzen J.L."/>
            <person name="Choi D."/>
        </authorList>
    </citation>
    <scope>NUCLEOTIDE SEQUENCE [LARGE SCALE GENOMIC DNA]</scope>
    <source>
        <strain evidence="12">cv. PBC81</strain>
    </source>
</reference>